<accession>A0A2I8EZ08</accession>
<reference evidence="1 2" key="1">
    <citation type="submission" date="2018-01" db="EMBL/GenBank/DDBJ databases">
        <title>Species boundaries and ecological features among Paraburkholderia terrae DSMZ17804T, P. hospita DSMZ17164T and P. caribensis DSMZ13236T.</title>
        <authorList>
            <person name="Pratama A.A."/>
        </authorList>
    </citation>
    <scope>NUCLEOTIDE SEQUENCE [LARGE SCALE GENOMIC DNA]</scope>
    <source>
        <strain evidence="1 2">DSM 17804</strain>
    </source>
</reference>
<name>A0A2I8EZ08_9BURK</name>
<evidence type="ECO:0000313" key="1">
    <source>
        <dbReference type="EMBL" id="AUT64853.1"/>
    </source>
</evidence>
<dbReference type="Proteomes" id="UP000243502">
    <property type="component" value="Chromosome 3"/>
</dbReference>
<dbReference type="AlphaFoldDB" id="A0A2I8EZ08"/>
<evidence type="ECO:0000313" key="2">
    <source>
        <dbReference type="Proteomes" id="UP000243502"/>
    </source>
</evidence>
<proteinExistence type="predicted"/>
<gene>
    <name evidence="1" type="ORF">C2L65_35095</name>
</gene>
<organism evidence="1 2">
    <name type="scientific">Paraburkholderia terrae</name>
    <dbReference type="NCBI Taxonomy" id="311230"/>
    <lineage>
        <taxon>Bacteria</taxon>
        <taxon>Pseudomonadati</taxon>
        <taxon>Pseudomonadota</taxon>
        <taxon>Betaproteobacteria</taxon>
        <taxon>Burkholderiales</taxon>
        <taxon>Burkholderiaceae</taxon>
        <taxon>Paraburkholderia</taxon>
    </lineage>
</organism>
<dbReference type="KEGG" id="pter:C2L65_35095"/>
<sequence length="95" mass="9749">MSRAQYDSLIGQNASATSVADALGLPAASFANGGFKGFQAFSIQPQPGKIVSVYQSTIAPVNQGQYSASGGLVQYIVPDLGSFTPPKSILGGIIR</sequence>
<dbReference type="EMBL" id="CP026113">
    <property type="protein sequence ID" value="AUT64853.1"/>
    <property type="molecule type" value="Genomic_DNA"/>
</dbReference>
<protein>
    <submittedName>
        <fullName evidence="1">Uncharacterized protein</fullName>
    </submittedName>
</protein>